<organism evidence="2 3">
    <name type="scientific">Devosia ginsengisoli</name>
    <dbReference type="NCBI Taxonomy" id="400770"/>
    <lineage>
        <taxon>Bacteria</taxon>
        <taxon>Pseudomonadati</taxon>
        <taxon>Pseudomonadota</taxon>
        <taxon>Alphaproteobacteria</taxon>
        <taxon>Hyphomicrobiales</taxon>
        <taxon>Devosiaceae</taxon>
        <taxon>Devosia</taxon>
    </lineage>
</organism>
<evidence type="ECO:0000256" key="1">
    <source>
        <dbReference type="SAM" id="MobiDB-lite"/>
    </source>
</evidence>
<dbReference type="KEGG" id="dea:FPZ08_21025"/>
<dbReference type="RefSeq" id="WP_146292572.1">
    <property type="nucleotide sequence ID" value="NZ_CP042304.1"/>
</dbReference>
<feature type="region of interest" description="Disordered" evidence="1">
    <location>
        <begin position="1"/>
        <end position="32"/>
    </location>
</feature>
<evidence type="ECO:0000313" key="3">
    <source>
        <dbReference type="Proteomes" id="UP000315364"/>
    </source>
</evidence>
<reference evidence="2 3" key="1">
    <citation type="submission" date="2019-07" db="EMBL/GenBank/DDBJ databases">
        <title>Full genome sequence of Devosia sp. Gsoil 520.</title>
        <authorList>
            <person name="Im W.-T."/>
        </authorList>
    </citation>
    <scope>NUCLEOTIDE SEQUENCE [LARGE SCALE GENOMIC DNA]</scope>
    <source>
        <strain evidence="2 3">Gsoil 520</strain>
    </source>
</reference>
<dbReference type="AlphaFoldDB" id="A0A5B8LYV3"/>
<protein>
    <submittedName>
        <fullName evidence="2">Uncharacterized protein</fullName>
    </submittedName>
</protein>
<name>A0A5B8LYV3_9HYPH</name>
<feature type="compositionally biased region" description="Basic and acidic residues" evidence="1">
    <location>
        <begin position="157"/>
        <end position="166"/>
    </location>
</feature>
<sequence length="166" mass="18499">MAQHHDHHGTMVPQDTNFDNADQPGIAQPYTQSEVEDLLYGDDRSASERLARLKELRDEATIRESGDWGGQDPAAMLDELDRAIDELSATIANGDDGEAYAGLATNFDNDPADRLDALSPDDEDARHAIESDEDEAFFDEDDEEDNSMEDEIWDGGDEFRTDPDLH</sequence>
<dbReference type="Proteomes" id="UP000315364">
    <property type="component" value="Chromosome"/>
</dbReference>
<proteinExistence type="predicted"/>
<feature type="compositionally biased region" description="Acidic residues" evidence="1">
    <location>
        <begin position="131"/>
        <end position="156"/>
    </location>
</feature>
<evidence type="ECO:0000313" key="2">
    <source>
        <dbReference type="EMBL" id="QDZ12999.1"/>
    </source>
</evidence>
<feature type="region of interest" description="Disordered" evidence="1">
    <location>
        <begin position="102"/>
        <end position="166"/>
    </location>
</feature>
<accession>A0A5B8LYV3</accession>
<gene>
    <name evidence="2" type="ORF">FPZ08_21025</name>
</gene>
<dbReference type="OrthoDB" id="7948795at2"/>
<keyword evidence="3" id="KW-1185">Reference proteome</keyword>
<dbReference type="EMBL" id="CP042304">
    <property type="protein sequence ID" value="QDZ12999.1"/>
    <property type="molecule type" value="Genomic_DNA"/>
</dbReference>